<protein>
    <submittedName>
        <fullName evidence="3">Uncharacterized protein</fullName>
    </submittedName>
</protein>
<sequence length="283" mass="32359">MATELEKPRAIVPNVKTYIQKLPRQWSHQDLPHQTGQERSRSPPCRCHLCIPEPVHLTLNVRNKHLPCKEPHQVGRRPYPDYPTCHLPRYYQPCDCENRYRLRTASAPAAYAPIVRCRDVADGTSEPMLYPGSQERRNDMAVGTELYPRTQVGETRYRLVGASHDAEYTGGPRPRSHRPTKVYIYPVLPQTPPGSRSASPERLHRCRGATSGSEEDQQEEFETQELRRKAREPEQQARGTPPRFHTVATSVLQRAAQTEASGPKQQHPWSEAPADSDWVYRAM</sequence>
<dbReference type="GeneID" id="140701396"/>
<feature type="compositionally biased region" description="Acidic residues" evidence="1">
    <location>
        <begin position="213"/>
        <end position="223"/>
    </location>
</feature>
<proteinExistence type="predicted"/>
<dbReference type="Proteomes" id="UP001652642">
    <property type="component" value="Chromosome 6"/>
</dbReference>
<feature type="compositionally biased region" description="Basic and acidic residues" evidence="1">
    <location>
        <begin position="224"/>
        <end position="235"/>
    </location>
</feature>
<gene>
    <name evidence="3" type="primary">LOC140701396</name>
</gene>
<feature type="region of interest" description="Disordered" evidence="1">
    <location>
        <begin position="185"/>
        <end position="283"/>
    </location>
</feature>
<keyword evidence="2" id="KW-1185">Reference proteome</keyword>
<reference evidence="3" key="1">
    <citation type="submission" date="2025-08" db="UniProtKB">
        <authorList>
            <consortium name="RefSeq"/>
        </authorList>
    </citation>
    <scope>IDENTIFICATION</scope>
</reference>
<name>A0ABM5EJH1_9SAUR</name>
<dbReference type="RefSeq" id="XP_072833299.1">
    <property type="nucleotide sequence ID" value="XM_072977198.1"/>
</dbReference>
<accession>A0ABM5EJH1</accession>
<evidence type="ECO:0000313" key="3">
    <source>
        <dbReference type="RefSeq" id="XP_072833299.1"/>
    </source>
</evidence>
<evidence type="ECO:0000313" key="2">
    <source>
        <dbReference type="Proteomes" id="UP001652642"/>
    </source>
</evidence>
<organism evidence="2 3">
    <name type="scientific">Pogona vitticeps</name>
    <name type="common">central bearded dragon</name>
    <dbReference type="NCBI Taxonomy" id="103695"/>
    <lineage>
        <taxon>Eukaryota</taxon>
        <taxon>Metazoa</taxon>
        <taxon>Chordata</taxon>
        <taxon>Craniata</taxon>
        <taxon>Vertebrata</taxon>
        <taxon>Euteleostomi</taxon>
        <taxon>Lepidosauria</taxon>
        <taxon>Squamata</taxon>
        <taxon>Bifurcata</taxon>
        <taxon>Unidentata</taxon>
        <taxon>Episquamata</taxon>
        <taxon>Toxicofera</taxon>
        <taxon>Iguania</taxon>
        <taxon>Acrodonta</taxon>
        <taxon>Agamidae</taxon>
        <taxon>Amphibolurinae</taxon>
        <taxon>Pogona</taxon>
    </lineage>
</organism>
<feature type="compositionally biased region" description="Polar residues" evidence="1">
    <location>
        <begin position="247"/>
        <end position="268"/>
    </location>
</feature>
<evidence type="ECO:0000256" key="1">
    <source>
        <dbReference type="SAM" id="MobiDB-lite"/>
    </source>
</evidence>